<dbReference type="InterPro" id="IPR036291">
    <property type="entry name" value="NAD(P)-bd_dom_sf"/>
</dbReference>
<gene>
    <name evidence="1" type="ORF">HDA36_003980</name>
</gene>
<dbReference type="PANTHER" id="PTHR44147">
    <property type="entry name" value="DEHYDROGENASE/REDUCTASE SDR FAMILY MEMBER 1"/>
    <property type="match status" value="1"/>
</dbReference>
<comment type="caution">
    <text evidence="1">The sequence shown here is derived from an EMBL/GenBank/DDBJ whole genome shotgun (WGS) entry which is preliminary data.</text>
</comment>
<dbReference type="RefSeq" id="WP_246528299.1">
    <property type="nucleotide sequence ID" value="NZ_BAAAJD010000178.1"/>
</dbReference>
<dbReference type="Gene3D" id="3.40.50.720">
    <property type="entry name" value="NAD(P)-binding Rossmann-like Domain"/>
    <property type="match status" value="1"/>
</dbReference>
<dbReference type="NCBIfam" id="NF006159">
    <property type="entry name" value="PRK08303.1"/>
    <property type="match status" value="1"/>
</dbReference>
<dbReference type="Pfam" id="PF13561">
    <property type="entry name" value="adh_short_C2"/>
    <property type="match status" value="1"/>
</dbReference>
<dbReference type="Proteomes" id="UP000572635">
    <property type="component" value="Unassembled WGS sequence"/>
</dbReference>
<name>A0A7W8QQR8_9ACTN</name>
<keyword evidence="2" id="KW-1185">Reference proteome</keyword>
<organism evidence="1 2">
    <name type="scientific">Nocardiopsis composta</name>
    <dbReference type="NCBI Taxonomy" id="157465"/>
    <lineage>
        <taxon>Bacteria</taxon>
        <taxon>Bacillati</taxon>
        <taxon>Actinomycetota</taxon>
        <taxon>Actinomycetes</taxon>
        <taxon>Streptosporangiales</taxon>
        <taxon>Nocardiopsidaceae</taxon>
        <taxon>Nocardiopsis</taxon>
    </lineage>
</organism>
<dbReference type="PRINTS" id="PR00081">
    <property type="entry name" value="GDHRDH"/>
</dbReference>
<protein>
    <submittedName>
        <fullName evidence="1">NAD(P)-dependent dehydrogenase (Short-subunit alcohol dehydrogenase family)</fullName>
    </submittedName>
</protein>
<evidence type="ECO:0000313" key="1">
    <source>
        <dbReference type="EMBL" id="MBB5433896.1"/>
    </source>
</evidence>
<reference evidence="1 2" key="1">
    <citation type="submission" date="2020-08" db="EMBL/GenBank/DDBJ databases">
        <title>Sequencing the genomes of 1000 actinobacteria strains.</title>
        <authorList>
            <person name="Klenk H.-P."/>
        </authorList>
    </citation>
    <scope>NUCLEOTIDE SEQUENCE [LARGE SCALE GENOMIC DNA]</scope>
    <source>
        <strain evidence="1 2">DSM 44551</strain>
    </source>
</reference>
<dbReference type="AlphaFoldDB" id="A0A7W8QQR8"/>
<dbReference type="EMBL" id="JACHDB010000001">
    <property type="protein sequence ID" value="MBB5433896.1"/>
    <property type="molecule type" value="Genomic_DNA"/>
</dbReference>
<dbReference type="SUPFAM" id="SSF51735">
    <property type="entry name" value="NAD(P)-binding Rossmann-fold domains"/>
    <property type="match status" value="1"/>
</dbReference>
<accession>A0A7W8QQR8</accession>
<proteinExistence type="predicted"/>
<dbReference type="InterPro" id="IPR002347">
    <property type="entry name" value="SDR_fam"/>
</dbReference>
<evidence type="ECO:0000313" key="2">
    <source>
        <dbReference type="Proteomes" id="UP000572635"/>
    </source>
</evidence>
<sequence>METGDMTESGENGVVHGLEGRVALVAGATRGAGRAIAVELGRAGATVYATGRTTRDRVSEMGRPETIEETAELVERAGGRCTAVRVDHLEPDQVAALVERIDAEQGRLDVLVNDIWGGDVYLTQFGLRLWEHSLEGGLRMLRLGIDTHAITSHHALPLLNRNPGGLVVEMTDGTDAYNAAYRADVGFFYDLVKVSVQRMAKAQAHELRDLGGTAVAVTPGWLRSEAMLEHYGVAEENWRDALEKVPHFCISESPALVGRGVAALAADPGKGRWTGLTLSSGHLAKVYGLTDADGSRPDAWRYIAEVEQAGRAADATGYR</sequence>
<dbReference type="PANTHER" id="PTHR44147:SF2">
    <property type="entry name" value="DEHYDROGENASE_REDUCTASE SDR FAMILY MEMBER 1"/>
    <property type="match status" value="1"/>
</dbReference>